<comment type="similarity">
    <text evidence="2 8">Belongs to the Mediator complex subunit 4 family.</text>
</comment>
<dbReference type="Pfam" id="PF10018">
    <property type="entry name" value="Med4"/>
    <property type="match status" value="1"/>
</dbReference>
<evidence type="ECO:0000256" key="5">
    <source>
        <dbReference type="ARBA" id="ARBA00023163"/>
    </source>
</evidence>
<dbReference type="OrthoDB" id="1929813at2759"/>
<dbReference type="GO" id="GO:0070847">
    <property type="term" value="C:core mediator complex"/>
    <property type="evidence" value="ECO:0007669"/>
    <property type="project" value="TreeGrafter"/>
</dbReference>
<organism evidence="10">
    <name type="scientific">Cyberlindnera fabianii</name>
    <name type="common">Yeast</name>
    <name type="synonym">Hansenula fabianii</name>
    <dbReference type="NCBI Taxonomy" id="36022"/>
    <lineage>
        <taxon>Eukaryota</taxon>
        <taxon>Fungi</taxon>
        <taxon>Dikarya</taxon>
        <taxon>Ascomycota</taxon>
        <taxon>Saccharomycotina</taxon>
        <taxon>Saccharomycetes</taxon>
        <taxon>Phaffomycetales</taxon>
        <taxon>Phaffomycetaceae</taxon>
        <taxon>Cyberlindnera</taxon>
    </lineage>
</organism>
<keyword evidence="12" id="KW-1185">Reference proteome</keyword>
<comment type="subcellular location">
    <subcellularLocation>
        <location evidence="1 8">Nucleus</location>
    </subcellularLocation>
</comment>
<evidence type="ECO:0000313" key="11">
    <source>
        <dbReference type="EMBL" id="ONH67081.1"/>
    </source>
</evidence>
<proteinExistence type="inferred from homology"/>
<keyword evidence="6 8" id="KW-0539">Nucleus</keyword>
<evidence type="ECO:0000256" key="7">
    <source>
        <dbReference type="ARBA" id="ARBA00031257"/>
    </source>
</evidence>
<evidence type="ECO:0000256" key="9">
    <source>
        <dbReference type="SAM" id="MobiDB-lite"/>
    </source>
</evidence>
<evidence type="ECO:0000256" key="2">
    <source>
        <dbReference type="ARBA" id="ARBA00009626"/>
    </source>
</evidence>
<evidence type="ECO:0000256" key="8">
    <source>
        <dbReference type="RuleBase" id="RU364141"/>
    </source>
</evidence>
<evidence type="ECO:0000256" key="6">
    <source>
        <dbReference type="ARBA" id="ARBA00023242"/>
    </source>
</evidence>
<reference evidence="12" key="2">
    <citation type="journal article" date="2017" name="Genome Announc.">
        <title>Genome sequences of Cyberlindnera fabianii 65, Pichia kudriavzevii 129, and Saccharomyces cerevisiae 131 isolated from fermented masau fruits in Zimbabwe.</title>
        <authorList>
            <person name="van Rijswijck I.M.H."/>
            <person name="Derks M.F.L."/>
            <person name="Abee T."/>
            <person name="de Ridder D."/>
            <person name="Smid E.J."/>
        </authorList>
    </citation>
    <scope>NUCLEOTIDE SEQUENCE [LARGE SCALE GENOMIC DNA]</scope>
    <source>
        <strain evidence="12">65</strain>
    </source>
</reference>
<dbReference type="PANTHER" id="PTHR13208:SF2">
    <property type="entry name" value="MEDIATOR OF RNA POLYMERASE II TRANSCRIPTION SUBUNIT 4"/>
    <property type="match status" value="1"/>
</dbReference>
<dbReference type="OMA" id="PFQIHPN"/>
<dbReference type="PANTHER" id="PTHR13208">
    <property type="entry name" value="MEDIATOR OF RNA POLYMERASE II TRANSCRIPTION SUBUNIT 4"/>
    <property type="match status" value="1"/>
</dbReference>
<dbReference type="GO" id="GO:0006357">
    <property type="term" value="P:regulation of transcription by RNA polymerase II"/>
    <property type="evidence" value="ECO:0007669"/>
    <property type="project" value="InterPro"/>
</dbReference>
<evidence type="ECO:0000256" key="4">
    <source>
        <dbReference type="ARBA" id="ARBA00023015"/>
    </source>
</evidence>
<comment type="subunit">
    <text evidence="8">Component of the Mediator complex.</text>
</comment>
<reference evidence="10" key="1">
    <citation type="journal article" date="2014" name="Genome Announc.">
        <title>Genome sequence of the yeast Cyberlindnera fabianii (Hansenula fabianii).</title>
        <authorList>
            <person name="Freel K.C."/>
            <person name="Sarilar V."/>
            <person name="Neuveglise C."/>
            <person name="Devillers H."/>
            <person name="Friedrich A."/>
            <person name="Schacherer J."/>
        </authorList>
    </citation>
    <scope>NUCLEOTIDE SEQUENCE</scope>
    <source>
        <strain evidence="10">YJS4271</strain>
    </source>
</reference>
<evidence type="ECO:0000256" key="3">
    <source>
        <dbReference type="ARBA" id="ARBA00020629"/>
    </source>
</evidence>
<protein>
    <recommendedName>
        <fullName evidence="3 8">Mediator of RNA polymerase II transcription subunit 4</fullName>
    </recommendedName>
    <alternativeName>
        <fullName evidence="7 8">Mediator complex subunit 4</fullName>
    </alternativeName>
</protein>
<comment type="function">
    <text evidence="8">Component of the Mediator complex, a coactivator involved in the regulated transcription of nearly all RNA polymerase II-dependent genes. Mediator functions as a bridge to convey information from gene-specific regulatory proteins to the basal RNA polymerase II transcription machinery. Mediator is recruited to promoters by direct interactions with regulatory proteins and serves as a scaffold for the assembly of a functional preinitiation complex with RNA polymerase II and the general transcription factors.</text>
</comment>
<evidence type="ECO:0000256" key="1">
    <source>
        <dbReference type="ARBA" id="ARBA00004123"/>
    </source>
</evidence>
<dbReference type="VEuPathDB" id="FungiDB:BON22_3037"/>
<evidence type="ECO:0000313" key="10">
    <source>
        <dbReference type="EMBL" id="CDR41218.1"/>
    </source>
</evidence>
<evidence type="ECO:0000313" key="12">
    <source>
        <dbReference type="Proteomes" id="UP000189513"/>
    </source>
</evidence>
<dbReference type="InterPro" id="IPR019258">
    <property type="entry name" value="Mediator_Med4"/>
</dbReference>
<dbReference type="AlphaFoldDB" id="A0A061B2H7"/>
<dbReference type="GO" id="GO:0003712">
    <property type="term" value="F:transcription coregulator activity"/>
    <property type="evidence" value="ECO:0007669"/>
    <property type="project" value="InterPro"/>
</dbReference>
<name>A0A061B2H7_CYBFA</name>
<dbReference type="EMBL" id="LK052891">
    <property type="protein sequence ID" value="CDR41218.1"/>
    <property type="molecule type" value="Genomic_DNA"/>
</dbReference>
<dbReference type="GO" id="GO:0016592">
    <property type="term" value="C:mediator complex"/>
    <property type="evidence" value="ECO:0007669"/>
    <property type="project" value="InterPro"/>
</dbReference>
<reference evidence="11" key="3">
    <citation type="submission" date="2017-01" db="EMBL/GenBank/DDBJ databases">
        <authorList>
            <person name="Mah S.A."/>
            <person name="Swanson W.J."/>
            <person name="Moy G.W."/>
            <person name="Vacquier V.D."/>
        </authorList>
    </citation>
    <scope>NUCLEOTIDE SEQUENCE [LARGE SCALE GENOMIC DNA]</scope>
    <source>
        <strain evidence="11">65</strain>
    </source>
</reference>
<keyword evidence="5 8" id="KW-0804">Transcription</keyword>
<gene>
    <name evidence="8" type="primary">MED4</name>
    <name evidence="11" type="ORF">BON22_3037</name>
    <name evidence="10" type="ORF">CYFA0S_06e04148g</name>
</gene>
<dbReference type="EMBL" id="MPUK01000005">
    <property type="protein sequence ID" value="ONH67081.1"/>
    <property type="molecule type" value="Genomic_DNA"/>
</dbReference>
<feature type="compositionally biased region" description="Acidic residues" evidence="9">
    <location>
        <begin position="252"/>
        <end position="270"/>
    </location>
</feature>
<dbReference type="Proteomes" id="UP000189513">
    <property type="component" value="Unassembled WGS sequence"/>
</dbReference>
<keyword evidence="8" id="KW-0010">Activator</keyword>
<feature type="compositionally biased region" description="Basic and acidic residues" evidence="9">
    <location>
        <begin position="207"/>
        <end position="242"/>
    </location>
</feature>
<dbReference type="STRING" id="36022.A0A061B2H7"/>
<accession>A0A061B2H7</accession>
<sequence length="270" mass="29695">MSNSPVPNATRSTNIARVVSSANLSSRLGTPDIASSTHDKRVAQLPISKNLNLFEQSLNSLLTSISKFSPSTTDAERLVEINAQLQSSLEDIIAHQRSGLDINSLETHSSRVDTNCKEILFGLSECRRKLNILPRLDRTLEEEKRMNETKIKADELLAYAMKLAKFTTAPPTFDSGTIGPNNFIWPAEDMLRRGMLAIASLNKEKLLGENPTGDDKDKDALFTDEELKEHKDNSVGPGERKGSFGGSYGDNVDADGDEDLDLDLFDPDAE</sequence>
<feature type="region of interest" description="Disordered" evidence="9">
    <location>
        <begin position="207"/>
        <end position="270"/>
    </location>
</feature>
<keyword evidence="4 8" id="KW-0805">Transcription regulation</keyword>